<dbReference type="Proteomes" id="UP000297280">
    <property type="component" value="Unassembled WGS sequence"/>
</dbReference>
<proteinExistence type="predicted"/>
<comment type="caution">
    <text evidence="2">The sequence shown here is derived from an EMBL/GenBank/DDBJ whole genome shotgun (WGS) entry which is preliminary data.</text>
</comment>
<name>A0A4Z1KA53_9HELO</name>
<feature type="transmembrane region" description="Helical" evidence="1">
    <location>
        <begin position="55"/>
        <end position="77"/>
    </location>
</feature>
<evidence type="ECO:0000256" key="1">
    <source>
        <dbReference type="SAM" id="Phobius"/>
    </source>
</evidence>
<protein>
    <submittedName>
        <fullName evidence="2">Uncharacterized protein</fullName>
    </submittedName>
</protein>
<accession>A0A4Z1KA53</accession>
<dbReference type="AlphaFoldDB" id="A0A4Z1KA53"/>
<evidence type="ECO:0000313" key="2">
    <source>
        <dbReference type="EMBL" id="TGO82540.1"/>
    </source>
</evidence>
<evidence type="ECO:0000313" key="3">
    <source>
        <dbReference type="Proteomes" id="UP000297280"/>
    </source>
</evidence>
<organism evidence="2 3">
    <name type="scientific">Botrytis porri</name>
    <dbReference type="NCBI Taxonomy" id="87229"/>
    <lineage>
        <taxon>Eukaryota</taxon>
        <taxon>Fungi</taxon>
        <taxon>Dikarya</taxon>
        <taxon>Ascomycota</taxon>
        <taxon>Pezizomycotina</taxon>
        <taxon>Leotiomycetes</taxon>
        <taxon>Helotiales</taxon>
        <taxon>Sclerotiniaceae</taxon>
        <taxon>Botrytis</taxon>
    </lineage>
</organism>
<gene>
    <name evidence="2" type="ORF">BPOR_0809g00010</name>
</gene>
<keyword evidence="1" id="KW-0472">Membrane</keyword>
<dbReference type="EMBL" id="PQXO01000806">
    <property type="protein sequence ID" value="TGO82540.1"/>
    <property type="molecule type" value="Genomic_DNA"/>
</dbReference>
<keyword evidence="1" id="KW-1133">Transmembrane helix</keyword>
<keyword evidence="3" id="KW-1185">Reference proteome</keyword>
<keyword evidence="1" id="KW-0812">Transmembrane</keyword>
<reference evidence="2 3" key="1">
    <citation type="submission" date="2017-12" db="EMBL/GenBank/DDBJ databases">
        <title>Comparative genomics of Botrytis spp.</title>
        <authorList>
            <person name="Valero-Jimenez C.A."/>
            <person name="Tapia P."/>
            <person name="Veloso J."/>
            <person name="Silva-Moreno E."/>
            <person name="Staats M."/>
            <person name="Valdes J.H."/>
            <person name="Van Kan J.A.L."/>
        </authorList>
    </citation>
    <scope>NUCLEOTIDE SEQUENCE [LARGE SCALE GENOMIC DNA]</scope>
    <source>
        <strain evidence="2 3">MUCL3349</strain>
    </source>
</reference>
<feature type="transmembrane region" description="Helical" evidence="1">
    <location>
        <begin position="20"/>
        <end position="43"/>
    </location>
</feature>
<sequence>MGNTNSHPKHLGALTSPKGLGNVVTIVIFAILSIVAVGLRIWSKVVIRRAFRADDYCIFAALLFWLGFVVCEIMAVVPGALGFHVEEAIKYLGPDSLTVTLKVSMPAAKNDHIKLIL</sequence>